<dbReference type="EMBL" id="JANIEX010001846">
    <property type="protein sequence ID" value="KAJ3553950.1"/>
    <property type="molecule type" value="Genomic_DNA"/>
</dbReference>
<gene>
    <name evidence="1" type="ORF">NP233_g12528</name>
</gene>
<evidence type="ECO:0000313" key="1">
    <source>
        <dbReference type="EMBL" id="KAJ3553950.1"/>
    </source>
</evidence>
<dbReference type="Proteomes" id="UP001213000">
    <property type="component" value="Unassembled WGS sequence"/>
</dbReference>
<reference evidence="1" key="1">
    <citation type="submission" date="2022-07" db="EMBL/GenBank/DDBJ databases">
        <title>Genome Sequence of Leucocoprinus birnbaumii.</title>
        <authorList>
            <person name="Buettner E."/>
        </authorList>
    </citation>
    <scope>NUCLEOTIDE SEQUENCE</scope>
    <source>
        <strain evidence="1">VT141</strain>
    </source>
</reference>
<organism evidence="1 2">
    <name type="scientific">Leucocoprinus birnbaumii</name>
    <dbReference type="NCBI Taxonomy" id="56174"/>
    <lineage>
        <taxon>Eukaryota</taxon>
        <taxon>Fungi</taxon>
        <taxon>Dikarya</taxon>
        <taxon>Basidiomycota</taxon>
        <taxon>Agaricomycotina</taxon>
        <taxon>Agaricomycetes</taxon>
        <taxon>Agaricomycetidae</taxon>
        <taxon>Agaricales</taxon>
        <taxon>Agaricineae</taxon>
        <taxon>Agaricaceae</taxon>
        <taxon>Leucocoprinus</taxon>
    </lineage>
</organism>
<proteinExistence type="predicted"/>
<name>A0AAD5VE99_9AGAR</name>
<evidence type="ECO:0000313" key="2">
    <source>
        <dbReference type="Proteomes" id="UP001213000"/>
    </source>
</evidence>
<comment type="caution">
    <text evidence="1">The sequence shown here is derived from an EMBL/GenBank/DDBJ whole genome shotgun (WGS) entry which is preliminary data.</text>
</comment>
<dbReference type="AlphaFoldDB" id="A0AAD5VE99"/>
<protein>
    <submittedName>
        <fullName evidence="1">Uncharacterized protein</fullName>
    </submittedName>
</protein>
<sequence>MRTVLHFISGFGGCRLGYDDASLASKRITPKGTPHSLDPQALYHEPFYACPAYQQEPRQQSDCGYHAMARSPRDHQARLLIRRAAHEVPEA</sequence>
<keyword evidence="2" id="KW-1185">Reference proteome</keyword>
<accession>A0AAD5VE99</accession>